<sequence length="387" mass="43473">MPGGDNSTMNQFVAERRLCACYGVLALLLAVAVVFVAVPYNHWRTTLNICPGTYFENTDCGCIFYGVNTFRDFNGGHNSLCMYATMAPIPILVYAIIMALFHMARVTQRNDSVIYCWIPTACIAAIFGVYNLVYAVIITDGFIKTCNQYRNYLVRVNIPLKANLNCQSIYDYMDYIQKSPTGINDQNWYINTGVLLQIAIICAWVCVALWIAVVVFTSIRAYKERHVLTCCGNILLKALVEWYPVVPCEVFCQGTLAERNMDTPADLKEKVLSVFFVELKDETGAVFGLQQPVAERAPYAHHVHVVTRVHEQRPRRRPVVLRLAQSSSLIWKGLAEHAIAEQAAQHGEPQHHDGHGSGAPRDWLAAHAARLRHRRPAPSVLLVIVLH</sequence>
<reference evidence="1 2" key="1">
    <citation type="journal article" date="2022" name="Genome Biol. Evol.">
        <title>The Spruce Budworm Genome: Reconstructing the Evolutionary History of Antifreeze Proteins.</title>
        <authorList>
            <person name="Beliveau C."/>
            <person name="Gagne P."/>
            <person name="Picq S."/>
            <person name="Vernygora O."/>
            <person name="Keeling C.I."/>
            <person name="Pinkney K."/>
            <person name="Doucet D."/>
            <person name="Wen F."/>
            <person name="Johnston J.S."/>
            <person name="Maaroufi H."/>
            <person name="Boyle B."/>
            <person name="Laroche J."/>
            <person name="Dewar K."/>
            <person name="Juretic N."/>
            <person name="Blackburn G."/>
            <person name="Nisole A."/>
            <person name="Brunet B."/>
            <person name="Brandao M."/>
            <person name="Lumley L."/>
            <person name="Duan J."/>
            <person name="Quan G."/>
            <person name="Lucarotti C.J."/>
            <person name="Roe A.D."/>
            <person name="Sperling F.A.H."/>
            <person name="Levesque R.C."/>
            <person name="Cusson M."/>
        </authorList>
    </citation>
    <scope>NUCLEOTIDE SEQUENCE [LARGE SCALE GENOMIC DNA]</scope>
    <source>
        <strain evidence="1">Glfc:IPQL:Cfum</strain>
    </source>
</reference>
<evidence type="ECO:0000313" key="1">
    <source>
        <dbReference type="EMBL" id="KAI8430131.1"/>
    </source>
</evidence>
<accession>A0ACC0K158</accession>
<comment type="caution">
    <text evidence="1">The sequence shown here is derived from an EMBL/GenBank/DDBJ whole genome shotgun (WGS) entry which is preliminary data.</text>
</comment>
<proteinExistence type="predicted"/>
<dbReference type="EMBL" id="CM046131">
    <property type="protein sequence ID" value="KAI8430131.1"/>
    <property type="molecule type" value="Genomic_DNA"/>
</dbReference>
<evidence type="ECO:0000313" key="2">
    <source>
        <dbReference type="Proteomes" id="UP001064048"/>
    </source>
</evidence>
<name>A0ACC0K158_CHOFU</name>
<dbReference type="Proteomes" id="UP001064048">
    <property type="component" value="Chromosome Z"/>
</dbReference>
<organism evidence="1 2">
    <name type="scientific">Choristoneura fumiferana</name>
    <name type="common">Spruce budworm moth</name>
    <name type="synonym">Archips fumiferana</name>
    <dbReference type="NCBI Taxonomy" id="7141"/>
    <lineage>
        <taxon>Eukaryota</taxon>
        <taxon>Metazoa</taxon>
        <taxon>Ecdysozoa</taxon>
        <taxon>Arthropoda</taxon>
        <taxon>Hexapoda</taxon>
        <taxon>Insecta</taxon>
        <taxon>Pterygota</taxon>
        <taxon>Neoptera</taxon>
        <taxon>Endopterygota</taxon>
        <taxon>Lepidoptera</taxon>
        <taxon>Glossata</taxon>
        <taxon>Ditrysia</taxon>
        <taxon>Tortricoidea</taxon>
        <taxon>Tortricidae</taxon>
        <taxon>Tortricinae</taxon>
        <taxon>Choristoneura</taxon>
    </lineage>
</organism>
<keyword evidence="2" id="KW-1185">Reference proteome</keyword>
<gene>
    <name evidence="1" type="ORF">MSG28_000532</name>
</gene>
<protein>
    <submittedName>
        <fullName evidence="1">Uncharacterized protein</fullName>
    </submittedName>
</protein>